<protein>
    <submittedName>
        <fullName evidence="2">Uncharacterized protein</fullName>
    </submittedName>
</protein>
<evidence type="ECO:0000313" key="2">
    <source>
        <dbReference type="EMBL" id="CEM56216.1"/>
    </source>
</evidence>
<feature type="compositionally biased region" description="Basic and acidic residues" evidence="1">
    <location>
        <begin position="12"/>
        <end position="23"/>
    </location>
</feature>
<reference evidence="2" key="1">
    <citation type="submission" date="2014-11" db="EMBL/GenBank/DDBJ databases">
        <authorList>
            <person name="Otto D Thomas"/>
            <person name="Naeem Raeece"/>
        </authorList>
    </citation>
    <scope>NUCLEOTIDE SEQUENCE</scope>
</reference>
<evidence type="ECO:0000256" key="1">
    <source>
        <dbReference type="SAM" id="MobiDB-lite"/>
    </source>
</evidence>
<gene>
    <name evidence="2" type="ORF">Cvel_128</name>
</gene>
<feature type="region of interest" description="Disordered" evidence="1">
    <location>
        <begin position="58"/>
        <end position="166"/>
    </location>
</feature>
<feature type="compositionally biased region" description="Basic and acidic residues" evidence="1">
    <location>
        <begin position="77"/>
        <end position="95"/>
    </location>
</feature>
<feature type="region of interest" description="Disordered" evidence="1">
    <location>
        <begin position="1"/>
        <end position="43"/>
    </location>
</feature>
<sequence length="213" mass="23957">MNSELLSKLAKRREVADSGDKWENQPCASPAIEAPSRHGNEDERVDFASLHRSWLDREHAVEVFPDTLSTTGVAVSPERRKSSSERPIVAKEGDSSPKSNPFSSCLPALPKTEEEGTETDRKTAQERERPDSAKSTRSAAALEERQKEGDAHGMFQACGVEKEREKEDIENRARERAFFIWQQTGREDPEANYFQALGEILRDVLKGKEEDVT</sequence>
<name>A0A0G4IG52_9ALVE</name>
<feature type="compositionally biased region" description="Basic and acidic residues" evidence="1">
    <location>
        <begin position="142"/>
        <end position="151"/>
    </location>
</feature>
<accession>A0A0G4IG52</accession>
<dbReference type="VEuPathDB" id="CryptoDB:Cvel_128"/>
<organism evidence="2">
    <name type="scientific">Chromera velia CCMP2878</name>
    <dbReference type="NCBI Taxonomy" id="1169474"/>
    <lineage>
        <taxon>Eukaryota</taxon>
        <taxon>Sar</taxon>
        <taxon>Alveolata</taxon>
        <taxon>Colpodellida</taxon>
        <taxon>Chromeraceae</taxon>
        <taxon>Chromera</taxon>
    </lineage>
</organism>
<dbReference type="EMBL" id="CDMZ01005953">
    <property type="protein sequence ID" value="CEM56216.1"/>
    <property type="molecule type" value="Genomic_DNA"/>
</dbReference>
<dbReference type="AlphaFoldDB" id="A0A0G4IG52"/>
<proteinExistence type="predicted"/>
<feature type="compositionally biased region" description="Basic and acidic residues" evidence="1">
    <location>
        <begin position="111"/>
        <end position="134"/>
    </location>
</feature>